<evidence type="ECO:0000313" key="2">
    <source>
        <dbReference type="Proteomes" id="UP000288246"/>
    </source>
</evidence>
<name>A0A401V2C1_9CELL</name>
<protein>
    <submittedName>
        <fullName evidence="1">Uncharacterized protein</fullName>
    </submittedName>
</protein>
<dbReference type="AlphaFoldDB" id="A0A401V2C1"/>
<proteinExistence type="predicted"/>
<comment type="caution">
    <text evidence="1">The sequence shown here is derived from an EMBL/GenBank/DDBJ whole genome shotgun (WGS) entry which is preliminary data.</text>
</comment>
<dbReference type="EMBL" id="BHYL01000225">
    <property type="protein sequence ID" value="GCD21049.1"/>
    <property type="molecule type" value="Genomic_DNA"/>
</dbReference>
<reference evidence="1 2" key="1">
    <citation type="submission" date="2018-11" db="EMBL/GenBank/DDBJ databases">
        <title>Draft genome sequence of Cellulomonas takizawaensis strain TKZ-21.</title>
        <authorList>
            <person name="Yamamura H."/>
            <person name="Hayashi T."/>
            <person name="Hamada M."/>
            <person name="Serisawa Y."/>
            <person name="Matsuyama K."/>
            <person name="Nakagawa Y."/>
            <person name="Otoguro M."/>
            <person name="Yanagida F."/>
            <person name="Hayakawa M."/>
        </authorList>
    </citation>
    <scope>NUCLEOTIDE SEQUENCE [LARGE SCALE GENOMIC DNA]</scope>
    <source>
        <strain evidence="1 2">TKZ-21</strain>
    </source>
</reference>
<sequence>MVRASARRRSVALSVIGLGRSSGLSSDHDGIWRSVTGGLLGASSGCTEVGLHGGGAARRFGLTEVRVRCSRGYGASVALSPDRR</sequence>
<gene>
    <name evidence="1" type="ORF">CTKZ_26110</name>
</gene>
<keyword evidence="2" id="KW-1185">Reference proteome</keyword>
<evidence type="ECO:0000313" key="1">
    <source>
        <dbReference type="EMBL" id="GCD21049.1"/>
    </source>
</evidence>
<organism evidence="1 2">
    <name type="scientific">Cellulomonas algicola</name>
    <dbReference type="NCBI Taxonomy" id="2071633"/>
    <lineage>
        <taxon>Bacteria</taxon>
        <taxon>Bacillati</taxon>
        <taxon>Actinomycetota</taxon>
        <taxon>Actinomycetes</taxon>
        <taxon>Micrococcales</taxon>
        <taxon>Cellulomonadaceae</taxon>
        <taxon>Cellulomonas</taxon>
    </lineage>
</organism>
<accession>A0A401V2C1</accession>
<dbReference type="Proteomes" id="UP000288246">
    <property type="component" value="Unassembled WGS sequence"/>
</dbReference>